<evidence type="ECO:0000256" key="1">
    <source>
        <dbReference type="SAM" id="MobiDB-lite"/>
    </source>
</evidence>
<dbReference type="EMBL" id="MTKT01004486">
    <property type="protein sequence ID" value="OWM71101.1"/>
    <property type="molecule type" value="Genomic_DNA"/>
</dbReference>
<name>A0A218WFU3_PUNGR</name>
<reference evidence="3" key="1">
    <citation type="journal article" date="2017" name="Plant J.">
        <title>The pomegranate (Punica granatum L.) genome and the genomics of punicalagin biosynthesis.</title>
        <authorList>
            <person name="Qin G."/>
            <person name="Xu C."/>
            <person name="Ming R."/>
            <person name="Tang H."/>
            <person name="Guyot R."/>
            <person name="Kramer E.M."/>
            <person name="Hu Y."/>
            <person name="Yi X."/>
            <person name="Qi Y."/>
            <person name="Xu X."/>
            <person name="Gao Z."/>
            <person name="Pan H."/>
            <person name="Jian J."/>
            <person name="Tian Y."/>
            <person name="Yue Z."/>
            <person name="Xu Y."/>
        </authorList>
    </citation>
    <scope>NUCLEOTIDE SEQUENCE [LARGE SCALE GENOMIC DNA]</scope>
    <source>
        <strain evidence="3">cv. Dabenzi</strain>
    </source>
</reference>
<feature type="compositionally biased region" description="Low complexity" evidence="1">
    <location>
        <begin position="9"/>
        <end position="25"/>
    </location>
</feature>
<feature type="region of interest" description="Disordered" evidence="1">
    <location>
        <begin position="1"/>
        <end position="30"/>
    </location>
</feature>
<evidence type="ECO:0000313" key="2">
    <source>
        <dbReference type="EMBL" id="OWM71101.1"/>
    </source>
</evidence>
<protein>
    <submittedName>
        <fullName evidence="2">Uncharacterized protein</fullName>
    </submittedName>
</protein>
<gene>
    <name evidence="2" type="ORF">CDL15_Pgr011228</name>
</gene>
<evidence type="ECO:0000313" key="3">
    <source>
        <dbReference type="Proteomes" id="UP000197138"/>
    </source>
</evidence>
<dbReference type="AlphaFoldDB" id="A0A218WFU3"/>
<comment type="caution">
    <text evidence="2">The sequence shown here is derived from an EMBL/GenBank/DDBJ whole genome shotgun (WGS) entry which is preliminary data.</text>
</comment>
<accession>A0A218WFU3</accession>
<organism evidence="2 3">
    <name type="scientific">Punica granatum</name>
    <name type="common">Pomegranate</name>
    <dbReference type="NCBI Taxonomy" id="22663"/>
    <lineage>
        <taxon>Eukaryota</taxon>
        <taxon>Viridiplantae</taxon>
        <taxon>Streptophyta</taxon>
        <taxon>Embryophyta</taxon>
        <taxon>Tracheophyta</taxon>
        <taxon>Spermatophyta</taxon>
        <taxon>Magnoliopsida</taxon>
        <taxon>eudicotyledons</taxon>
        <taxon>Gunneridae</taxon>
        <taxon>Pentapetalae</taxon>
        <taxon>rosids</taxon>
        <taxon>malvids</taxon>
        <taxon>Myrtales</taxon>
        <taxon>Lythraceae</taxon>
        <taxon>Punica</taxon>
    </lineage>
</organism>
<dbReference type="Proteomes" id="UP000197138">
    <property type="component" value="Unassembled WGS sequence"/>
</dbReference>
<sequence length="91" mass="9920">MARNNPSRTTDNAPTNTNAAGTSSSKGGGRKVFEVNLISKDEFVKTVTEGFIFAAKDPRFLEPHEKPDQAHPGEIVIGPDQISAGLRFWLH</sequence>
<proteinExistence type="predicted"/>